<dbReference type="SUPFAM" id="SSF46689">
    <property type="entry name" value="Homeodomain-like"/>
    <property type="match status" value="1"/>
</dbReference>
<feature type="domain" description="HTH tetR-type" evidence="5">
    <location>
        <begin position="17"/>
        <end position="77"/>
    </location>
</feature>
<name>A0ABX8UMZ6_9BURK</name>
<dbReference type="PANTHER" id="PTHR30055:SF234">
    <property type="entry name" value="HTH-TYPE TRANSCRIPTIONAL REGULATOR BETI"/>
    <property type="match status" value="1"/>
</dbReference>
<evidence type="ECO:0000313" key="7">
    <source>
        <dbReference type="Proteomes" id="UP000826462"/>
    </source>
</evidence>
<keyword evidence="7" id="KW-1185">Reference proteome</keyword>
<protein>
    <submittedName>
        <fullName evidence="6">TetR/AcrR family transcriptional regulator</fullName>
    </submittedName>
</protein>
<reference evidence="6 7" key="1">
    <citation type="submission" date="2021-07" db="EMBL/GenBank/DDBJ databases">
        <title>Paraburkholderia edwinii protects Aspergillus sp. from phenazines by acting as a toxin sponge.</title>
        <authorList>
            <person name="Dahlstrom K.M."/>
            <person name="Newman D.K."/>
        </authorList>
    </citation>
    <scope>NUCLEOTIDE SEQUENCE [LARGE SCALE GENOMIC DNA]</scope>
    <source>
        <strain evidence="6 7">Pe01</strain>
    </source>
</reference>
<sequence length="226" mass="24448">MSNSSSERRRPKQARASFALDSILEAAARTLEVHGKSGLTTQRVADAAGFSIGALYQYFPNKEGLVEALARRELDRLTELMSNALADAAPSGTGINARRMIRAMAAFIGDRPRLYGILRAEWSGAAPNSPIGEGLQRYFRLISDALHNENPDLGKRIAADEARFVLFRAISGVLLATALERPGYLGTRRFEDEMVRLILGFISHDLPLAVATTDSGSSDNADAQGA</sequence>
<evidence type="ECO:0000256" key="2">
    <source>
        <dbReference type="ARBA" id="ARBA00023125"/>
    </source>
</evidence>
<evidence type="ECO:0000256" key="1">
    <source>
        <dbReference type="ARBA" id="ARBA00023015"/>
    </source>
</evidence>
<dbReference type="Gene3D" id="1.10.357.10">
    <property type="entry name" value="Tetracycline Repressor, domain 2"/>
    <property type="match status" value="1"/>
</dbReference>
<evidence type="ECO:0000313" key="6">
    <source>
        <dbReference type="EMBL" id="QYD70378.1"/>
    </source>
</evidence>
<dbReference type="Proteomes" id="UP000826462">
    <property type="component" value="Chromosome 1"/>
</dbReference>
<organism evidence="6 7">
    <name type="scientific">Paraburkholderia edwinii</name>
    <dbReference type="NCBI Taxonomy" id="2861782"/>
    <lineage>
        <taxon>Bacteria</taxon>
        <taxon>Pseudomonadati</taxon>
        <taxon>Pseudomonadota</taxon>
        <taxon>Betaproteobacteria</taxon>
        <taxon>Burkholderiales</taxon>
        <taxon>Burkholderiaceae</taxon>
        <taxon>Paraburkholderia</taxon>
    </lineage>
</organism>
<dbReference type="PANTHER" id="PTHR30055">
    <property type="entry name" value="HTH-TYPE TRANSCRIPTIONAL REGULATOR RUTR"/>
    <property type="match status" value="1"/>
</dbReference>
<gene>
    <name evidence="6" type="ORF">KZJ38_08855</name>
</gene>
<proteinExistence type="predicted"/>
<accession>A0ABX8UMZ6</accession>
<dbReference type="InterPro" id="IPR050109">
    <property type="entry name" value="HTH-type_TetR-like_transc_reg"/>
</dbReference>
<dbReference type="Pfam" id="PF00440">
    <property type="entry name" value="TetR_N"/>
    <property type="match status" value="1"/>
</dbReference>
<evidence type="ECO:0000256" key="3">
    <source>
        <dbReference type="ARBA" id="ARBA00023163"/>
    </source>
</evidence>
<dbReference type="InterPro" id="IPR009057">
    <property type="entry name" value="Homeodomain-like_sf"/>
</dbReference>
<keyword evidence="2 4" id="KW-0238">DNA-binding</keyword>
<feature type="DNA-binding region" description="H-T-H motif" evidence="4">
    <location>
        <begin position="40"/>
        <end position="59"/>
    </location>
</feature>
<dbReference type="PRINTS" id="PR00455">
    <property type="entry name" value="HTHTETR"/>
</dbReference>
<dbReference type="RefSeq" id="WP_219799692.1">
    <property type="nucleotide sequence ID" value="NZ_CP080095.1"/>
</dbReference>
<dbReference type="PROSITE" id="PS50977">
    <property type="entry name" value="HTH_TETR_2"/>
    <property type="match status" value="1"/>
</dbReference>
<dbReference type="InterPro" id="IPR001647">
    <property type="entry name" value="HTH_TetR"/>
</dbReference>
<dbReference type="EMBL" id="CP080095">
    <property type="protein sequence ID" value="QYD70378.1"/>
    <property type="molecule type" value="Genomic_DNA"/>
</dbReference>
<keyword evidence="3" id="KW-0804">Transcription</keyword>
<keyword evidence="1" id="KW-0805">Transcription regulation</keyword>
<evidence type="ECO:0000259" key="5">
    <source>
        <dbReference type="PROSITE" id="PS50977"/>
    </source>
</evidence>
<evidence type="ECO:0000256" key="4">
    <source>
        <dbReference type="PROSITE-ProRule" id="PRU00335"/>
    </source>
</evidence>